<dbReference type="Proteomes" id="UP000184488">
    <property type="component" value="Unassembled WGS sequence"/>
</dbReference>
<protein>
    <submittedName>
        <fullName evidence="2">Uncharacterized protein</fullName>
    </submittedName>
</protein>
<evidence type="ECO:0000313" key="2">
    <source>
        <dbReference type="EMBL" id="SHI90564.1"/>
    </source>
</evidence>
<accession>A0A1M6EYM9</accession>
<keyword evidence="1" id="KW-0812">Transmembrane</keyword>
<dbReference type="EMBL" id="FQZI01000003">
    <property type="protein sequence ID" value="SHI90564.1"/>
    <property type="molecule type" value="Genomic_DNA"/>
</dbReference>
<evidence type="ECO:0000313" key="3">
    <source>
        <dbReference type="Proteomes" id="UP000184488"/>
    </source>
</evidence>
<dbReference type="AlphaFoldDB" id="A0A1M6EYM9"/>
<sequence>MAGFYNLAGGFLWWVLIKFCSTNLSEEQSDIFNKRNQWFFYLIQIFACLLIIYIIIYVNNIALIEAASF</sequence>
<proteinExistence type="predicted"/>
<feature type="transmembrane region" description="Helical" evidence="1">
    <location>
        <begin position="38"/>
        <end position="58"/>
    </location>
</feature>
<evidence type="ECO:0000256" key="1">
    <source>
        <dbReference type="SAM" id="Phobius"/>
    </source>
</evidence>
<dbReference type="STRING" id="415425.SAMN05444363_2034"/>
<keyword evidence="1" id="KW-0472">Membrane</keyword>
<gene>
    <name evidence="2" type="ORF">SAMN05444363_2034</name>
</gene>
<keyword evidence="3" id="KW-1185">Reference proteome</keyword>
<organism evidence="2 3">
    <name type="scientific">Flavobacterium terrae</name>
    <dbReference type="NCBI Taxonomy" id="415425"/>
    <lineage>
        <taxon>Bacteria</taxon>
        <taxon>Pseudomonadati</taxon>
        <taxon>Bacteroidota</taxon>
        <taxon>Flavobacteriia</taxon>
        <taxon>Flavobacteriales</taxon>
        <taxon>Flavobacteriaceae</taxon>
        <taxon>Flavobacterium</taxon>
    </lineage>
</organism>
<name>A0A1M6EYM9_9FLAO</name>
<reference evidence="3" key="1">
    <citation type="submission" date="2016-11" db="EMBL/GenBank/DDBJ databases">
        <authorList>
            <person name="Varghese N."/>
            <person name="Submissions S."/>
        </authorList>
    </citation>
    <scope>NUCLEOTIDE SEQUENCE [LARGE SCALE GENOMIC DNA]</scope>
    <source>
        <strain evidence="3">DSM 18829</strain>
    </source>
</reference>
<keyword evidence="1" id="KW-1133">Transmembrane helix</keyword>